<dbReference type="Pfam" id="PF03466">
    <property type="entry name" value="LysR_substrate"/>
    <property type="match status" value="1"/>
</dbReference>
<keyword evidence="8" id="KW-1185">Reference proteome</keyword>
<gene>
    <name evidence="7" type="ORF">B6N23_05700</name>
</gene>
<keyword evidence="2" id="KW-0805">Transcription regulation</keyword>
<evidence type="ECO:0000259" key="6">
    <source>
        <dbReference type="PROSITE" id="PS50931"/>
    </source>
</evidence>
<reference evidence="7 8" key="1">
    <citation type="submission" date="2023-08" db="EMBL/GenBank/DDBJ databases">
        <title>Transcriptome Analysis of Halomonas alkalicola CICC 11012s to Identify the Genes Involved in Alkaline Tolerances.</title>
        <authorList>
            <person name="Zhai L."/>
        </authorList>
    </citation>
    <scope>NUCLEOTIDE SEQUENCE [LARGE SCALE GENOMIC DNA]</scope>
    <source>
        <strain evidence="7 8">CICC 11012s</strain>
    </source>
</reference>
<evidence type="ECO:0000256" key="5">
    <source>
        <dbReference type="ARBA" id="ARBA00023163"/>
    </source>
</evidence>
<proteinExistence type="inferred from homology"/>
<dbReference type="InterPro" id="IPR036390">
    <property type="entry name" value="WH_DNA-bd_sf"/>
</dbReference>
<protein>
    <submittedName>
        <fullName evidence="7">LysR family transcriptional regulator</fullName>
    </submittedName>
</protein>
<dbReference type="SUPFAM" id="SSF46785">
    <property type="entry name" value="Winged helix' DNA-binding domain"/>
    <property type="match status" value="1"/>
</dbReference>
<name>A0ABY9H7C3_9GAMM</name>
<sequence length="311" mass="34009">MRRPHLPLNALRAFEASARLLSFTRAGDELNVTQAAVSHQVKRLELQLGVALFKRLPRGLMVTAEGEALLPVLRDAFDRMAEMLERLENGQVREILMVGAVGTFAVGWLLPRLGGFQARFPLLEVRLSTHNNRVDMLAEGLDYAIRFGDGAWHACESERLFEAPLSPLCTARLAESMSSPASLLQHTLLRSYRDNEWPSWFAAAGIQRPPPLLQGITFDSSLAMMEAATQGGGVALAPPRMFERQLASGSIVQPFAATTSLGSYWLTRQVSRPVTPALAAFRDWLHEAAWQAYGTAGETPPPAGSSSMTGD</sequence>
<evidence type="ECO:0000313" key="8">
    <source>
        <dbReference type="Proteomes" id="UP001235344"/>
    </source>
</evidence>
<keyword evidence="5" id="KW-0804">Transcription</keyword>
<dbReference type="PANTHER" id="PTHR30537">
    <property type="entry name" value="HTH-TYPE TRANSCRIPTIONAL REGULATOR"/>
    <property type="match status" value="1"/>
</dbReference>
<evidence type="ECO:0000256" key="1">
    <source>
        <dbReference type="ARBA" id="ARBA00009437"/>
    </source>
</evidence>
<dbReference type="InterPro" id="IPR058163">
    <property type="entry name" value="LysR-type_TF_proteobact-type"/>
</dbReference>
<dbReference type="Gene3D" id="3.40.190.10">
    <property type="entry name" value="Periplasmic binding protein-like II"/>
    <property type="match status" value="2"/>
</dbReference>
<dbReference type="InterPro" id="IPR036388">
    <property type="entry name" value="WH-like_DNA-bd_sf"/>
</dbReference>
<dbReference type="InterPro" id="IPR005119">
    <property type="entry name" value="LysR_subst-bd"/>
</dbReference>
<evidence type="ECO:0000313" key="7">
    <source>
        <dbReference type="EMBL" id="WLI74399.1"/>
    </source>
</evidence>
<dbReference type="SUPFAM" id="SSF53850">
    <property type="entry name" value="Periplasmic binding protein-like II"/>
    <property type="match status" value="1"/>
</dbReference>
<organism evidence="7 8">
    <name type="scientific">Halomonas alkalicola</name>
    <dbReference type="NCBI Taxonomy" id="1930622"/>
    <lineage>
        <taxon>Bacteria</taxon>
        <taxon>Pseudomonadati</taxon>
        <taxon>Pseudomonadota</taxon>
        <taxon>Gammaproteobacteria</taxon>
        <taxon>Oceanospirillales</taxon>
        <taxon>Halomonadaceae</taxon>
        <taxon>Halomonas</taxon>
    </lineage>
</organism>
<evidence type="ECO:0000256" key="3">
    <source>
        <dbReference type="ARBA" id="ARBA00023125"/>
    </source>
</evidence>
<dbReference type="PANTHER" id="PTHR30537:SF70">
    <property type="entry name" value="HTH-TYPE TRANSCRIPTIONAL ACTIVATOR AMPR"/>
    <property type="match status" value="1"/>
</dbReference>
<comment type="similarity">
    <text evidence="1">Belongs to the LysR transcriptional regulatory family.</text>
</comment>
<evidence type="ECO:0000256" key="4">
    <source>
        <dbReference type="ARBA" id="ARBA00023159"/>
    </source>
</evidence>
<evidence type="ECO:0000256" key="2">
    <source>
        <dbReference type="ARBA" id="ARBA00023015"/>
    </source>
</evidence>
<dbReference type="RefSeq" id="WP_305502700.1">
    <property type="nucleotide sequence ID" value="NZ_CP131913.1"/>
</dbReference>
<dbReference type="PRINTS" id="PR00039">
    <property type="entry name" value="HTHLYSR"/>
</dbReference>
<dbReference type="EMBL" id="CP131913">
    <property type="protein sequence ID" value="WLI74399.1"/>
    <property type="molecule type" value="Genomic_DNA"/>
</dbReference>
<dbReference type="Gene3D" id="1.10.10.10">
    <property type="entry name" value="Winged helix-like DNA-binding domain superfamily/Winged helix DNA-binding domain"/>
    <property type="match status" value="1"/>
</dbReference>
<dbReference type="Pfam" id="PF00126">
    <property type="entry name" value="HTH_1"/>
    <property type="match status" value="1"/>
</dbReference>
<dbReference type="Proteomes" id="UP001235344">
    <property type="component" value="Chromosome"/>
</dbReference>
<feature type="domain" description="HTH lysR-type" evidence="6">
    <location>
        <begin position="6"/>
        <end position="63"/>
    </location>
</feature>
<keyword evidence="4" id="KW-0010">Activator</keyword>
<dbReference type="InterPro" id="IPR000847">
    <property type="entry name" value="LysR_HTH_N"/>
</dbReference>
<keyword evidence="3" id="KW-0238">DNA-binding</keyword>
<dbReference type="PROSITE" id="PS50931">
    <property type="entry name" value="HTH_LYSR"/>
    <property type="match status" value="1"/>
</dbReference>
<accession>A0ABY9H7C3</accession>